<organism evidence="6 7">
    <name type="scientific">Paenibacillus tianmuensis</name>
    <dbReference type="NCBI Taxonomy" id="624147"/>
    <lineage>
        <taxon>Bacteria</taxon>
        <taxon>Bacillati</taxon>
        <taxon>Bacillota</taxon>
        <taxon>Bacilli</taxon>
        <taxon>Bacillales</taxon>
        <taxon>Paenibacillaceae</taxon>
        <taxon>Paenibacillus</taxon>
    </lineage>
</organism>
<accession>A0A1G4T2U8</accession>
<keyword evidence="7" id="KW-1185">Reference proteome</keyword>
<evidence type="ECO:0000313" key="7">
    <source>
        <dbReference type="Proteomes" id="UP000198601"/>
    </source>
</evidence>
<dbReference type="InterPro" id="IPR017871">
    <property type="entry name" value="ABC_transporter-like_CS"/>
</dbReference>
<evidence type="ECO:0000256" key="3">
    <source>
        <dbReference type="ARBA" id="ARBA00022741"/>
    </source>
</evidence>
<dbReference type="AlphaFoldDB" id="A0A1G4T2U8"/>
<gene>
    <name evidence="6" type="ORF">SAMN04487970_10415</name>
</gene>
<dbReference type="SMART" id="SM00382">
    <property type="entry name" value="AAA"/>
    <property type="match status" value="1"/>
</dbReference>
<dbReference type="PROSITE" id="PS50893">
    <property type="entry name" value="ABC_TRANSPORTER_2"/>
    <property type="match status" value="1"/>
</dbReference>
<dbReference type="PANTHER" id="PTHR43335:SF4">
    <property type="entry name" value="ABC TRANSPORTER, ATP-BINDING PROTEIN"/>
    <property type="match status" value="1"/>
</dbReference>
<proteinExistence type="inferred from homology"/>
<evidence type="ECO:0000256" key="4">
    <source>
        <dbReference type="ARBA" id="ARBA00022840"/>
    </source>
</evidence>
<evidence type="ECO:0000259" key="5">
    <source>
        <dbReference type="PROSITE" id="PS50893"/>
    </source>
</evidence>
<reference evidence="7" key="1">
    <citation type="submission" date="2016-10" db="EMBL/GenBank/DDBJ databases">
        <authorList>
            <person name="Varghese N."/>
            <person name="Submissions S."/>
        </authorList>
    </citation>
    <scope>NUCLEOTIDE SEQUENCE [LARGE SCALE GENOMIC DNA]</scope>
    <source>
        <strain evidence="7">CGMCC 1.8946</strain>
    </source>
</reference>
<dbReference type="OrthoDB" id="9804819at2"/>
<sequence>MSEFILETKRLSKQFKSFAAVKGIDLQVRAGEVYGFLGPNGAGKTTTIRMLLGLIRPTQGEVRVFGQDLARHRLDILRRVGSLVESPSYYGNLSAYDNLEITRKLLGARKTDIDKVLETVRLSEWRNKKVKTFSLGMKQRLGIAQALLGNPMLLVLDEPTNGLDPAGILEIRELIARLPEERGLSVLVSSHILNEIELIASRVGIIYKGELLFQGSLQELLREQNKTMLRIDAAPLVEAGNFLLARGHQVEKRHNSLYVDMLATSAARLNRELVTAGFDVSHVSENTPSLEDIFLTMTKGAQSL</sequence>
<protein>
    <submittedName>
        <fullName evidence="6">ABC-2 type transport system ATP-binding protein</fullName>
    </submittedName>
</protein>
<dbReference type="CDD" id="cd03268">
    <property type="entry name" value="ABC_BcrA_bacitracin_resist"/>
    <property type="match status" value="1"/>
</dbReference>
<dbReference type="InterPro" id="IPR003439">
    <property type="entry name" value="ABC_transporter-like_ATP-bd"/>
</dbReference>
<dbReference type="PROSITE" id="PS00211">
    <property type="entry name" value="ABC_TRANSPORTER_1"/>
    <property type="match status" value="1"/>
</dbReference>
<dbReference type="STRING" id="624147.SAMN04487970_10415"/>
<dbReference type="SUPFAM" id="SSF52540">
    <property type="entry name" value="P-loop containing nucleoside triphosphate hydrolases"/>
    <property type="match status" value="1"/>
</dbReference>
<dbReference type="InterPro" id="IPR027417">
    <property type="entry name" value="P-loop_NTPase"/>
</dbReference>
<dbReference type="InterPro" id="IPR025302">
    <property type="entry name" value="DrrA1/2-like_C"/>
</dbReference>
<dbReference type="GO" id="GO:0005524">
    <property type="term" value="F:ATP binding"/>
    <property type="evidence" value="ECO:0007669"/>
    <property type="project" value="UniProtKB-KW"/>
</dbReference>
<dbReference type="Proteomes" id="UP000198601">
    <property type="component" value="Unassembled WGS sequence"/>
</dbReference>
<keyword evidence="3" id="KW-0547">Nucleotide-binding</keyword>
<feature type="domain" description="ABC transporter" evidence="5">
    <location>
        <begin position="6"/>
        <end position="233"/>
    </location>
</feature>
<dbReference type="Pfam" id="PF00005">
    <property type="entry name" value="ABC_tran"/>
    <property type="match status" value="1"/>
</dbReference>
<evidence type="ECO:0000313" key="6">
    <source>
        <dbReference type="EMBL" id="SCW75621.1"/>
    </source>
</evidence>
<dbReference type="EMBL" id="FMTT01000041">
    <property type="protein sequence ID" value="SCW75621.1"/>
    <property type="molecule type" value="Genomic_DNA"/>
</dbReference>
<keyword evidence="4 6" id="KW-0067">ATP-binding</keyword>
<keyword evidence="2" id="KW-0813">Transport</keyword>
<dbReference type="InterPro" id="IPR003593">
    <property type="entry name" value="AAA+_ATPase"/>
</dbReference>
<comment type="similarity">
    <text evidence="1">Belongs to the ABC transporter superfamily.</text>
</comment>
<dbReference type="Pfam" id="PF13732">
    <property type="entry name" value="DrrA1-3_C"/>
    <property type="match status" value="1"/>
</dbReference>
<dbReference type="Gene3D" id="3.40.50.300">
    <property type="entry name" value="P-loop containing nucleotide triphosphate hydrolases"/>
    <property type="match status" value="1"/>
</dbReference>
<dbReference type="RefSeq" id="WP_090675165.1">
    <property type="nucleotide sequence ID" value="NZ_FMTT01000041.1"/>
</dbReference>
<name>A0A1G4T2U8_9BACL</name>
<dbReference type="PANTHER" id="PTHR43335">
    <property type="entry name" value="ABC TRANSPORTER, ATP-BINDING PROTEIN"/>
    <property type="match status" value="1"/>
</dbReference>
<evidence type="ECO:0000256" key="1">
    <source>
        <dbReference type="ARBA" id="ARBA00005417"/>
    </source>
</evidence>
<evidence type="ECO:0000256" key="2">
    <source>
        <dbReference type="ARBA" id="ARBA00022448"/>
    </source>
</evidence>
<dbReference type="GO" id="GO:0016887">
    <property type="term" value="F:ATP hydrolysis activity"/>
    <property type="evidence" value="ECO:0007669"/>
    <property type="project" value="InterPro"/>
</dbReference>